<dbReference type="InterPro" id="IPR033399">
    <property type="entry name" value="TP_0789-like"/>
</dbReference>
<organism evidence="2 3">
    <name type="scientific">Vibrio inusitatus NBRC 102082</name>
    <dbReference type="NCBI Taxonomy" id="1219070"/>
    <lineage>
        <taxon>Bacteria</taxon>
        <taxon>Pseudomonadati</taxon>
        <taxon>Pseudomonadota</taxon>
        <taxon>Gammaproteobacteria</taxon>
        <taxon>Vibrionales</taxon>
        <taxon>Vibrionaceae</taxon>
        <taxon>Vibrio</taxon>
    </lineage>
</organism>
<dbReference type="Proteomes" id="UP000318717">
    <property type="component" value="Unassembled WGS sequence"/>
</dbReference>
<name>A0A4Y3HU90_9VIBR</name>
<dbReference type="CDD" id="cd16329">
    <property type="entry name" value="LolA_like"/>
    <property type="match status" value="1"/>
</dbReference>
<sequence length="261" mass="29381">MHCGDSEHSILLSILSLWLLLLVPFHSIHAQTLSASEVVSLSDQQMRGASGYSEMTMTIVRPTWSRSMSMKSWSKGLDLSLVLVTAPAKDKGSASLKRHNEMWNWIPSIEKVIKIAPSMLGQSWMGSDFTNDDLINQSSIVVDYQHVFTASEVIDGIECYVIEATAKLDAPVVWDKVHLWISKGNLLQRKVEFYDEFEELVSTMKTSDIKAMGGRNVASKMLMIPADKEGHHTEIEIHAAQFDFDIENGFFSQSQMRVLRD</sequence>
<comment type="caution">
    <text evidence="2">The sequence shown here is derived from an EMBL/GenBank/DDBJ whole genome shotgun (WGS) entry which is preliminary data.</text>
</comment>
<accession>A0A4Y3HU90</accession>
<keyword evidence="2" id="KW-0449">Lipoprotein</keyword>
<dbReference type="Gene3D" id="2.50.20.10">
    <property type="entry name" value="Lipoprotein localisation LolA/LolB/LppX"/>
    <property type="match status" value="1"/>
</dbReference>
<dbReference type="Pfam" id="PF17131">
    <property type="entry name" value="LolA_like"/>
    <property type="match status" value="1"/>
</dbReference>
<protein>
    <submittedName>
        <fullName evidence="2">Outer membrane lipoprotein-sorting protein</fullName>
    </submittedName>
</protein>
<evidence type="ECO:0000259" key="1">
    <source>
        <dbReference type="Pfam" id="PF17131"/>
    </source>
</evidence>
<gene>
    <name evidence="2" type="ORF">VIN01S_15270</name>
</gene>
<reference evidence="2 3" key="1">
    <citation type="submission" date="2019-06" db="EMBL/GenBank/DDBJ databases">
        <title>Whole genome shotgun sequence of Vibrio inusitatus NBRC 102082.</title>
        <authorList>
            <person name="Hosoyama A."/>
            <person name="Uohara A."/>
            <person name="Ohji S."/>
            <person name="Ichikawa N."/>
        </authorList>
    </citation>
    <scope>NUCLEOTIDE SEQUENCE [LARGE SCALE GENOMIC DNA]</scope>
    <source>
        <strain evidence="2 3">NBRC 102082</strain>
    </source>
</reference>
<dbReference type="AlphaFoldDB" id="A0A4Y3HU90"/>
<feature type="domain" description="Uncharacterized protein TP-0789" evidence="1">
    <location>
        <begin position="78"/>
        <end position="257"/>
    </location>
</feature>
<evidence type="ECO:0000313" key="3">
    <source>
        <dbReference type="Proteomes" id="UP000318717"/>
    </source>
</evidence>
<evidence type="ECO:0000313" key="2">
    <source>
        <dbReference type="EMBL" id="GEA50723.1"/>
    </source>
</evidence>
<keyword evidence="3" id="KW-1185">Reference proteome</keyword>
<proteinExistence type="predicted"/>
<dbReference type="RefSeq" id="WP_141345080.1">
    <property type="nucleotide sequence ID" value="NZ_BJLF01000006.1"/>
</dbReference>
<dbReference type="OrthoDB" id="9803781at2"/>
<dbReference type="EMBL" id="BJLF01000006">
    <property type="protein sequence ID" value="GEA50723.1"/>
    <property type="molecule type" value="Genomic_DNA"/>
</dbReference>